<evidence type="ECO:0000259" key="2">
    <source>
        <dbReference type="Pfam" id="PF02775"/>
    </source>
</evidence>
<dbReference type="Gene3D" id="3.40.50.970">
    <property type="match status" value="1"/>
</dbReference>
<dbReference type="EMBL" id="UOEF01000079">
    <property type="protein sequence ID" value="VAV89632.1"/>
    <property type="molecule type" value="Genomic_DNA"/>
</dbReference>
<organism evidence="3">
    <name type="scientific">hydrothermal vent metagenome</name>
    <dbReference type="NCBI Taxonomy" id="652676"/>
    <lineage>
        <taxon>unclassified sequences</taxon>
        <taxon>metagenomes</taxon>
        <taxon>ecological metagenomes</taxon>
    </lineage>
</organism>
<dbReference type="GO" id="GO:0009099">
    <property type="term" value="P:L-valine biosynthetic process"/>
    <property type="evidence" value="ECO:0007669"/>
    <property type="project" value="TreeGrafter"/>
</dbReference>
<dbReference type="CDD" id="cd00568">
    <property type="entry name" value="TPP_enzymes"/>
    <property type="match status" value="1"/>
</dbReference>
<dbReference type="InterPro" id="IPR029061">
    <property type="entry name" value="THDP-binding"/>
</dbReference>
<dbReference type="SUPFAM" id="SSF52518">
    <property type="entry name" value="Thiamin diphosphate-binding fold (THDP-binding)"/>
    <property type="match status" value="1"/>
</dbReference>
<sequence length="97" mass="10355">DADLLVLVIDNGSFGTIRLHQEREYPTRLSATSLKNPDFAALAKAYGGWSATVESTDEFAPALEEAMGKKGLRLLHLKTDVEFLTAAGATVSGFRGG</sequence>
<feature type="domain" description="Thiamine pyrophosphate enzyme TPP-binding" evidence="2">
    <location>
        <begin position="2"/>
        <end position="76"/>
    </location>
</feature>
<dbReference type="Pfam" id="PF02775">
    <property type="entry name" value="TPP_enzyme_C"/>
    <property type="match status" value="1"/>
</dbReference>
<accession>A0A3B0RBK4</accession>
<dbReference type="GO" id="GO:0050660">
    <property type="term" value="F:flavin adenine dinucleotide binding"/>
    <property type="evidence" value="ECO:0007669"/>
    <property type="project" value="TreeGrafter"/>
</dbReference>
<evidence type="ECO:0000256" key="1">
    <source>
        <dbReference type="ARBA" id="ARBA00007812"/>
    </source>
</evidence>
<dbReference type="GO" id="GO:0030976">
    <property type="term" value="F:thiamine pyrophosphate binding"/>
    <property type="evidence" value="ECO:0007669"/>
    <property type="project" value="InterPro"/>
</dbReference>
<protein>
    <submittedName>
        <fullName evidence="3">Thiamine pyrophosphate-requiring enzymes</fullName>
    </submittedName>
</protein>
<dbReference type="PANTHER" id="PTHR18968:SF120">
    <property type="entry name" value="ACETOLACTATE SYNTHASE LARGE SUBUNIT"/>
    <property type="match status" value="1"/>
</dbReference>
<dbReference type="InterPro" id="IPR011766">
    <property type="entry name" value="TPP_enzyme_TPP-bd"/>
</dbReference>
<dbReference type="GO" id="GO:0003984">
    <property type="term" value="F:acetolactate synthase activity"/>
    <property type="evidence" value="ECO:0007669"/>
    <property type="project" value="TreeGrafter"/>
</dbReference>
<feature type="non-terminal residue" evidence="3">
    <location>
        <position position="1"/>
    </location>
</feature>
<reference evidence="3" key="1">
    <citation type="submission" date="2018-06" db="EMBL/GenBank/DDBJ databases">
        <authorList>
            <person name="Zhirakovskaya E."/>
        </authorList>
    </citation>
    <scope>NUCLEOTIDE SEQUENCE</scope>
</reference>
<dbReference type="GO" id="GO:0009097">
    <property type="term" value="P:isoleucine biosynthetic process"/>
    <property type="evidence" value="ECO:0007669"/>
    <property type="project" value="TreeGrafter"/>
</dbReference>
<name>A0A3B0RBK4_9ZZZZ</name>
<gene>
    <name evidence="3" type="ORF">MNBD_ALPHA04-1582</name>
</gene>
<comment type="similarity">
    <text evidence="1">Belongs to the TPP enzyme family.</text>
</comment>
<evidence type="ECO:0000313" key="3">
    <source>
        <dbReference type="EMBL" id="VAV89632.1"/>
    </source>
</evidence>
<proteinExistence type="inferred from homology"/>
<dbReference type="PANTHER" id="PTHR18968">
    <property type="entry name" value="THIAMINE PYROPHOSPHATE ENZYMES"/>
    <property type="match status" value="1"/>
</dbReference>
<dbReference type="GO" id="GO:0005948">
    <property type="term" value="C:acetolactate synthase complex"/>
    <property type="evidence" value="ECO:0007669"/>
    <property type="project" value="TreeGrafter"/>
</dbReference>
<dbReference type="AlphaFoldDB" id="A0A3B0RBK4"/>
<dbReference type="InterPro" id="IPR045229">
    <property type="entry name" value="TPP_enz"/>
</dbReference>